<feature type="compositionally biased region" description="Polar residues" evidence="1">
    <location>
        <begin position="723"/>
        <end position="745"/>
    </location>
</feature>
<comment type="caution">
    <text evidence="3">The sequence shown here is derived from an EMBL/GenBank/DDBJ whole genome shotgun (WGS) entry which is preliminary data.</text>
</comment>
<name>A0A8H5CFS1_9AGAR</name>
<sequence length="884" mass="98772">MPASSTTPGREPGVHTRTRSRSRGRASQQPAPVGEQETGTVQRINEHQTDDTHRTPSPDLTESRADDISKTLHSKSNTATSQAPATQLRLLLEVLCSTPIRNDSHASTGKIESQKKAVFDELGSIPEVGEGFLDELYMTEELDDSIAEFLEQSPLYDSKAKRWAKIPRSVNNEKKLYKPYRKIIKAILKGPGKGDDGCTTTRKVVDTHSSWIKHYDEVTATKPDIAIVATGPSFEEPIPKSSKERNPGEVHVGFCNIASVFDIKKDNGRDKEIEQIKQLAVYCRQLFLNQPNRCFCRALIITESKFRLFHYDRSGAFYTKSLSIHRYASTFVRLVVGLSSHNEADLGLDTSVQWTIVDGRKSEGTISTLDANGERVEYKLIMDAYSTFTHHTIRGRGTMHWYAREDSEDGSIFLIKDSWRSDGRTPEDELLGLASDIPGIAEKVAFEDDLAQTKDYRPDDFEDEDFTNCTLARVTLKYSGPSLAHFSTQVEAMEALRDAIKAHRNLLTNRILHRDITIDNIMIVKGEGSLRGLIFDLDMALVAKAKISSNGRTGLRLFMSMALLRDSEKRRLSPAVHDYLDDLEAFFYVLNKLLYGFSGPGAAVPRSSDVTTSVLARWEIPSDDDISANKYNYFADVDYFEAFPRYWSTACLNLEDKFRKYLRTIVMEKESIRKEGNSVKRTERFRLLYDDIDSHYSTIIGFFGEAVTALKKPGGSLPRREGSTSPTPSRGLNNSSNDAATSSPLPSMATLPNPFNNRRRPKNTTRPQAGLQANFHITVPNTPDYPERLRVGGNDRAGSVPPPPTPSARIRGYVPASIENFDLSKLGGPMKRALSQVADVEHPAAKRSCKHHVSGKETLETHAEEENDEVEEDEEEMGGSESGN</sequence>
<dbReference type="InterPro" id="IPR008266">
    <property type="entry name" value="Tyr_kinase_AS"/>
</dbReference>
<dbReference type="InterPro" id="IPR011009">
    <property type="entry name" value="Kinase-like_dom_sf"/>
</dbReference>
<feature type="region of interest" description="Disordered" evidence="1">
    <location>
        <begin position="1"/>
        <end position="65"/>
    </location>
</feature>
<accession>A0A8H5CFS1</accession>
<dbReference type="Pfam" id="PF17667">
    <property type="entry name" value="Pkinase_fungal"/>
    <property type="match status" value="1"/>
</dbReference>
<dbReference type="EMBL" id="JAACJK010000002">
    <property type="protein sequence ID" value="KAF5340985.1"/>
    <property type="molecule type" value="Genomic_DNA"/>
</dbReference>
<evidence type="ECO:0000256" key="1">
    <source>
        <dbReference type="SAM" id="MobiDB-lite"/>
    </source>
</evidence>
<feature type="region of interest" description="Disordered" evidence="1">
    <location>
        <begin position="841"/>
        <end position="884"/>
    </location>
</feature>
<dbReference type="InterPro" id="IPR040976">
    <property type="entry name" value="Pkinase_fungal"/>
</dbReference>
<dbReference type="PROSITE" id="PS00109">
    <property type="entry name" value="PROTEIN_KINASE_TYR"/>
    <property type="match status" value="1"/>
</dbReference>
<keyword evidence="4" id="KW-1185">Reference proteome</keyword>
<dbReference type="PANTHER" id="PTHR38248:SF2">
    <property type="entry name" value="FUNK1 11"/>
    <property type="match status" value="1"/>
</dbReference>
<gene>
    <name evidence="3" type="ORF">D9611_006059</name>
</gene>
<feature type="region of interest" description="Disordered" evidence="1">
    <location>
        <begin position="713"/>
        <end position="785"/>
    </location>
</feature>
<feature type="domain" description="Fungal-type protein kinase" evidence="2">
    <location>
        <begin position="243"/>
        <end position="590"/>
    </location>
</feature>
<dbReference type="OrthoDB" id="5584477at2759"/>
<dbReference type="Gene3D" id="1.10.510.10">
    <property type="entry name" value="Transferase(Phosphotransferase) domain 1"/>
    <property type="match status" value="1"/>
</dbReference>
<evidence type="ECO:0000313" key="4">
    <source>
        <dbReference type="Proteomes" id="UP000541558"/>
    </source>
</evidence>
<evidence type="ECO:0000313" key="3">
    <source>
        <dbReference type="EMBL" id="KAF5340985.1"/>
    </source>
</evidence>
<dbReference type="Proteomes" id="UP000541558">
    <property type="component" value="Unassembled WGS sequence"/>
</dbReference>
<organism evidence="3 4">
    <name type="scientific">Ephemerocybe angulata</name>
    <dbReference type="NCBI Taxonomy" id="980116"/>
    <lineage>
        <taxon>Eukaryota</taxon>
        <taxon>Fungi</taxon>
        <taxon>Dikarya</taxon>
        <taxon>Basidiomycota</taxon>
        <taxon>Agaricomycotina</taxon>
        <taxon>Agaricomycetes</taxon>
        <taxon>Agaricomycetidae</taxon>
        <taxon>Agaricales</taxon>
        <taxon>Agaricineae</taxon>
        <taxon>Psathyrellaceae</taxon>
        <taxon>Ephemerocybe</taxon>
    </lineage>
</organism>
<dbReference type="GO" id="GO:0004672">
    <property type="term" value="F:protein kinase activity"/>
    <property type="evidence" value="ECO:0007669"/>
    <property type="project" value="InterPro"/>
</dbReference>
<feature type="compositionally biased region" description="Acidic residues" evidence="1">
    <location>
        <begin position="865"/>
        <end position="878"/>
    </location>
</feature>
<dbReference type="PANTHER" id="PTHR38248">
    <property type="entry name" value="FUNK1 6"/>
    <property type="match status" value="1"/>
</dbReference>
<reference evidence="3 4" key="1">
    <citation type="journal article" date="2020" name="ISME J.">
        <title>Uncovering the hidden diversity of litter-decomposition mechanisms in mushroom-forming fungi.</title>
        <authorList>
            <person name="Floudas D."/>
            <person name="Bentzer J."/>
            <person name="Ahren D."/>
            <person name="Johansson T."/>
            <person name="Persson P."/>
            <person name="Tunlid A."/>
        </authorList>
    </citation>
    <scope>NUCLEOTIDE SEQUENCE [LARGE SCALE GENOMIC DNA]</scope>
    <source>
        <strain evidence="3 4">CBS 175.51</strain>
    </source>
</reference>
<evidence type="ECO:0000259" key="2">
    <source>
        <dbReference type="Pfam" id="PF17667"/>
    </source>
</evidence>
<dbReference type="SUPFAM" id="SSF56112">
    <property type="entry name" value="Protein kinase-like (PK-like)"/>
    <property type="match status" value="1"/>
</dbReference>
<feature type="compositionally biased region" description="Basic and acidic residues" evidence="1">
    <location>
        <begin position="854"/>
        <end position="864"/>
    </location>
</feature>
<dbReference type="AlphaFoldDB" id="A0A8H5CFS1"/>
<protein>
    <recommendedName>
        <fullName evidence="2">Fungal-type protein kinase domain-containing protein</fullName>
    </recommendedName>
</protein>
<feature type="compositionally biased region" description="Basic and acidic residues" evidence="1">
    <location>
        <begin position="44"/>
        <end position="65"/>
    </location>
</feature>
<proteinExistence type="predicted"/>